<dbReference type="NCBIfam" id="TIGR03502">
    <property type="entry name" value="lipase_Pla1_cef"/>
    <property type="match status" value="1"/>
</dbReference>
<proteinExistence type="predicted"/>
<dbReference type="Proteomes" id="UP000035909">
    <property type="component" value="Unassembled WGS sequence"/>
</dbReference>
<evidence type="ECO:0000313" key="3">
    <source>
        <dbReference type="Proteomes" id="UP000035909"/>
    </source>
</evidence>
<dbReference type="STRING" id="320778.ABT57_04625"/>
<protein>
    <recommendedName>
        <fullName evidence="1">Bacterial virulence factor lipase N-terminal domain-containing protein</fullName>
    </recommendedName>
</protein>
<dbReference type="Gene3D" id="3.40.50.1820">
    <property type="entry name" value="alpha/beta hydrolase"/>
    <property type="match status" value="1"/>
</dbReference>
<name>A0A0J1HGK4_9GAMM</name>
<dbReference type="RefSeq" id="WP_047884039.1">
    <property type="nucleotide sequence ID" value="NZ_CP071325.1"/>
</dbReference>
<evidence type="ECO:0000259" key="1">
    <source>
        <dbReference type="Pfam" id="PF12262"/>
    </source>
</evidence>
<dbReference type="PROSITE" id="PS51257">
    <property type="entry name" value="PROKAR_LIPOPROTEIN"/>
    <property type="match status" value="1"/>
</dbReference>
<dbReference type="InterPro" id="IPR029058">
    <property type="entry name" value="AB_hydrolase_fold"/>
</dbReference>
<dbReference type="SUPFAM" id="SSF53474">
    <property type="entry name" value="alpha/beta-Hydrolases"/>
    <property type="match status" value="1"/>
</dbReference>
<reference evidence="2 3" key="1">
    <citation type="submission" date="2015-05" db="EMBL/GenBank/DDBJ databases">
        <title>Photobacterium galathea sp. nov.</title>
        <authorList>
            <person name="Machado H."/>
            <person name="Gram L."/>
        </authorList>
    </citation>
    <scope>NUCLEOTIDE SEQUENCE [LARGE SCALE GENOMIC DNA]</scope>
    <source>
        <strain evidence="2 3">DSM 22954</strain>
    </source>
</reference>
<gene>
    <name evidence="2" type="ORF">ABT57_04625</name>
</gene>
<dbReference type="EMBL" id="LDOU01000005">
    <property type="protein sequence ID" value="KLV10739.1"/>
    <property type="molecule type" value="Genomic_DNA"/>
</dbReference>
<accession>A0A0J1HGK4</accession>
<sequence>MNKHLLALVVASSLGLTACGDDTKLSGDPTQDPSIGESLKAETKVKFDIVSDPSNPVIVKPTYLAMDSVDGTIKSDGSVGTETYSTDISNPEVAFGKNDGWSTSQPLVIEFTGNALDATTAAASFFMLETGNPTSADYANVQPVKLSEANGDFKVVASGNKLIVTLLKPLKPSSQYQYAVTSDLKDAKGNPVGMSNSYSILKSTNPTPNIALEPAQQLTHLSEATFAAAGVDKSKIIFSNWFSTASVGKVLDTTKAVLAQTIATVQAGGQPGDIWKGEANPNNVDLTSLYRMDITPVDNIPTFLNNNPALRALVNNDQATLDQLAGAYTTLGLQVFTGTINLPYFLSDETDNQEWMKTPWQSAVPSLAKIKHIMTEGSDADKAAVMTSLQGIDITKLLQGDTVEFIKLIGAKVTLADGSRLDSERLVTQYSPLPQIKSVKQVPIVLIMPANAADAGAVIYQHGITSVKETAFVFAAQHIGAASTAGMTPKTIIAIDHPLHGERALADGTVTTPATASVYMNLQYLNVARDNIRQSIIDDLGVRTSLTIMQAGGHPLLTQMNTQDVSFFGHSLGAISGIGTYRLANQSLGKPEADALFNFTSGAFANPGGGIPSLLLESATFGPTIKHSLLMGAKVDAYVANCGSAGALGGACFNTFYGSLDTTTQGTIDALFSEFGYAAQTVLDTVDPYNLAKDVNGPVYVMQAANDSVIPNQTMKFSIMGGTEPLAKQLKLDDLNNYSSGEVRHIARFNSGSLAQHSTVIAPQLVDGEGNPLDPGTAQAATNEAQLEVATFNASGGQGVFVADGTLIQPE</sequence>
<keyword evidence="3" id="KW-1185">Reference proteome</keyword>
<feature type="domain" description="Bacterial virulence factor lipase N-terminal" evidence="1">
    <location>
        <begin position="30"/>
        <end position="275"/>
    </location>
</feature>
<dbReference type="Pfam" id="PF12262">
    <property type="entry name" value="Lipase_bact_N"/>
    <property type="match status" value="1"/>
</dbReference>
<evidence type="ECO:0000313" key="2">
    <source>
        <dbReference type="EMBL" id="KLV10739.1"/>
    </source>
</evidence>
<dbReference type="AlphaFoldDB" id="A0A0J1HGK4"/>
<dbReference type="InterPro" id="IPR020009">
    <property type="entry name" value="VolA/Pla-1/cef"/>
</dbReference>
<dbReference type="OrthoDB" id="5477453at2"/>
<organism evidence="2 3">
    <name type="scientific">Photobacterium ganghwense</name>
    <dbReference type="NCBI Taxonomy" id="320778"/>
    <lineage>
        <taxon>Bacteria</taxon>
        <taxon>Pseudomonadati</taxon>
        <taxon>Pseudomonadota</taxon>
        <taxon>Gammaproteobacteria</taxon>
        <taxon>Vibrionales</taxon>
        <taxon>Vibrionaceae</taxon>
        <taxon>Photobacterium</taxon>
    </lineage>
</organism>
<dbReference type="InterPro" id="IPR025920">
    <property type="entry name" value="Lipase_bact_N"/>
</dbReference>
<comment type="caution">
    <text evidence="2">The sequence shown here is derived from an EMBL/GenBank/DDBJ whole genome shotgun (WGS) entry which is preliminary data.</text>
</comment>
<dbReference type="PATRIC" id="fig|320778.3.peg.997"/>